<dbReference type="EMBL" id="AP024749">
    <property type="protein sequence ID" value="BCY27588.1"/>
    <property type="molecule type" value="Genomic_DNA"/>
</dbReference>
<dbReference type="Proteomes" id="UP000825258">
    <property type="component" value="Chromosome"/>
</dbReference>
<dbReference type="InterPro" id="IPR013783">
    <property type="entry name" value="Ig-like_fold"/>
</dbReference>
<dbReference type="InterPro" id="IPR036116">
    <property type="entry name" value="FN3_sf"/>
</dbReference>
<reference evidence="4 5" key="1">
    <citation type="submission" date="2021-06" db="EMBL/GenBank/DDBJ databases">
        <title>Whole genome sequences of Flavobacterium sp. KK2020170 and assembly.</title>
        <authorList>
            <person name="Kitahara K."/>
            <person name="Miyoshi S."/>
            <person name="Uesaka K."/>
        </authorList>
    </citation>
    <scope>NUCLEOTIDE SEQUENCE [LARGE SCALE GENOMIC DNA]</scope>
    <source>
        <strain evidence="4 5">KK2020170</strain>
    </source>
</reference>
<dbReference type="SUPFAM" id="SSF49299">
    <property type="entry name" value="PKD domain"/>
    <property type="match status" value="1"/>
</dbReference>
<evidence type="ECO:0000259" key="2">
    <source>
        <dbReference type="PROSITE" id="PS50853"/>
    </source>
</evidence>
<dbReference type="InterPro" id="IPR000859">
    <property type="entry name" value="CUB_dom"/>
</dbReference>
<dbReference type="NCBIfam" id="TIGR04131">
    <property type="entry name" value="Bac_Flav_CTERM"/>
    <property type="match status" value="1"/>
</dbReference>
<dbReference type="InterPro" id="IPR001322">
    <property type="entry name" value="Lamin_tail_dom"/>
</dbReference>
<dbReference type="PROSITE" id="PS50853">
    <property type="entry name" value="FN3"/>
    <property type="match status" value="3"/>
</dbReference>
<dbReference type="CDD" id="cd00063">
    <property type="entry name" value="FN3"/>
    <property type="match status" value="3"/>
</dbReference>
<proteinExistence type="predicted"/>
<organism evidence="4 5">
    <name type="scientific">Flavobacterium okayamense</name>
    <dbReference type="NCBI Taxonomy" id="2830782"/>
    <lineage>
        <taxon>Bacteria</taxon>
        <taxon>Pseudomonadati</taxon>
        <taxon>Bacteroidota</taxon>
        <taxon>Flavobacteriia</taxon>
        <taxon>Flavobacteriales</taxon>
        <taxon>Flavobacteriaceae</taxon>
        <taxon>Flavobacterium</taxon>
    </lineage>
</organism>
<dbReference type="SMART" id="SM00060">
    <property type="entry name" value="FN3"/>
    <property type="match status" value="3"/>
</dbReference>
<dbReference type="InterPro" id="IPR035986">
    <property type="entry name" value="PKD_dom_sf"/>
</dbReference>
<evidence type="ECO:0008006" key="6">
    <source>
        <dbReference type="Google" id="ProtNLM"/>
    </source>
</evidence>
<sequence>MLFFSFLGFSQLAEDFENPTFPPTGWVEFDNGIGTVQSWQRTTISSLTYNASLGSAYVIRENVTDGTFAEDWLVTPQVLVPTDGQLRFQTRKAVGTNNGTQYTVRIATVSQTNPADFTVLQTWDDSNINTNQTAPFYEQKVIDLSAYTGQNVYLAFVMTNDNGNRWLVDNVYVDQRCLESTNLFVTSVNDTSVDLNWDNPSGATQWEIEWGPTGFTPGTGTLVTPVNTNPFNLGGLVAATTYDFYVRPICPNDNYGIWAGPETFTTAVCAITQQCDFDFVMTDSFGDGWNGASMTISQFGVPVATIGSTFTGGSGPITVTVPLCSSQPFDLVWTTGGTFPNEVGVSIVDPLGATIFTMPSGSGSQAGTTIFSGVAACTPPTCPQPSNVLISGVNTSSGTITWSDNTGGVAVPATQWQVIIQPAGSGYPPSGAEIINTTVSSTSYSFSGLNSDTQYEVFISAICDASGTPDPSFYEGPTLFTTSKNYCGGDIFTDSGGAGANYSNGEDITWTICPDTPGDAVTVFFNTFNTEANWDGLYVFDGPDITAPQIASGNGAGNVPGGVPGSFWGTTIPGPFVSTHPSGCLTFRFRSDGSVNNPGWTANVVCGPPPTCSMPTGLSVSSITSDGATLSWTDTNTPPATGWQIAVQPAGSGYPPTASTILFNATTNPFTVTGLNPNSTYEFYVLSDCGAADGVSYWGGPFSFNTLFPGCGGSAPASDVCVDATPVCSLDGYCGNTSGTYTDASWPALDTAFCGSIENNSFLTFEAASTSISMNVEVGNCTNGSGIQFMIFSGSCGGAVTSIGCNSPMNPGTNALTFNGLVPGQTYFLMIDGFAGAICDYSVTVTSGGSFTTDVTITQEDQTICIDDTLTIDVTGGNGVYNWDPATGLDTTTGPSVVFTPPAPGVYIINVQTTDTNSLCATADFIEVTVLDNTTPSFSNPGPLCSGSPNVTLDTTDSNGITGSWTLGGNPVTEVDASTAGVYDYIFTPDPVAFPCSPAITMQVEILSTCTFNAFASAVYVDNCETTDPGEYFNTTGSSTNAFGAATNSFSGNDFGTYVQNSGNFMLQGAAIKTFKNATSNVCGANMYYRVYEVSSVPSAFTAIPLTFLEDCGAGTFTSGAPCVPGDQIWGNSSQAIDLTTFVPGDYILEVYYDVNGDNDAPNQCDDTILVNNGGNNFISNFTIQSAITFTQTNEECGSSNGTIIVSGFNPGDVYTLTYNDDTIPVGPVDYQADFNGQIIITGLDAGTYDNFDFVINGCSIFEATPIIITDFSPSITNVTNNSPICFGNDAVFVIEGTPNFDVDYTINGTPMPAVTLDASGFATVTVTNPAPGTVDLALLNIYNSVCNIVVNNTSSVIVNPLPTATISAPSTFACIGSDAVFTITGTPGAIVSFTGAPGSPITLDATGSYTLNVTSNVDVQVTLVDVTNPTTGCVNTILGEVANVAIVVVPVPTANITQPTCSVTTGTVEVTSPLISQVNFPGDLFISEITDAQPGSLTYVEIYNGTGSDVDLSNYKIRVTTNGTTLSCDLPLSGVLVNDDVLVVKLSSSADEGGIVADLAFTTCTGVNNNDRIALSNLSNVDIDVWGTPDGSVFTPASGIGYNYQRITTGTTLPSTTWNPADWTATDWGNPTATTGDYSDVGFYTLYAANYEYTLSDGTTSTTQTTTTYTGVVPGTYTLVVHDTATGCYSEALDIVINPVIFNDPITTISYNTPVCEGSANLLPDTTTPGFTTGGEYTATPVGLVIDSVTGEINVVASTPGVYTVTYLVLADNSICLNAGSSTFEVTITAGTPATFNNITLCQGDINNSLPMNSLEGFTGTWDAVNIDTSIIGSQVYTFTPDPGQCATVGTLDVEIIAKDIVTFNSVEACLGSIVDFPTISVEGYTLSGTWSPSVVTTTSVGPFDYIFTPDDVCYAQAVFQVDTKVCEIPRGISPNGDDKNDEWDLTGFNVKKAEIFNRYGRKVYSKTNYLDEWHGQSDSGSELPTGTYFYVLEFNDQPSKTGWVYINRQE</sequence>
<keyword evidence="1" id="KW-1015">Disulfide bond</keyword>
<dbReference type="SUPFAM" id="SSF74853">
    <property type="entry name" value="Lamin A/C globular tail domain"/>
    <property type="match status" value="1"/>
</dbReference>
<keyword evidence="5" id="KW-1185">Reference proteome</keyword>
<gene>
    <name evidence="4" type="ORF">KK2020170_04560</name>
</gene>
<feature type="domain" description="Fibronectin type-III" evidence="2">
    <location>
        <begin position="384"/>
        <end position="485"/>
    </location>
</feature>
<dbReference type="Gene3D" id="2.60.40.10">
    <property type="entry name" value="Immunoglobulins"/>
    <property type="match status" value="3"/>
</dbReference>
<evidence type="ECO:0000313" key="4">
    <source>
        <dbReference type="EMBL" id="BCY27588.1"/>
    </source>
</evidence>
<dbReference type="PROSITE" id="PS51841">
    <property type="entry name" value="LTD"/>
    <property type="match status" value="1"/>
</dbReference>
<name>A0ABM7S235_9FLAO</name>
<dbReference type="NCBIfam" id="NF038128">
    <property type="entry name" value="choice_anch_J"/>
    <property type="match status" value="1"/>
</dbReference>
<evidence type="ECO:0000259" key="3">
    <source>
        <dbReference type="PROSITE" id="PS51841"/>
    </source>
</evidence>
<dbReference type="InterPro" id="IPR003961">
    <property type="entry name" value="FN3_dom"/>
</dbReference>
<protein>
    <recommendedName>
        <fullName evidence="6">Gliding motility-associated C-terminal domain-containing protein</fullName>
    </recommendedName>
</protein>
<dbReference type="SUPFAM" id="SSF49265">
    <property type="entry name" value="Fibronectin type III"/>
    <property type="match status" value="2"/>
</dbReference>
<dbReference type="SUPFAM" id="SSF49854">
    <property type="entry name" value="Spermadhesin, CUB domain"/>
    <property type="match status" value="1"/>
</dbReference>
<feature type="domain" description="Fibronectin type-III" evidence="2">
    <location>
        <begin position="614"/>
        <end position="709"/>
    </location>
</feature>
<dbReference type="Gene3D" id="2.60.120.290">
    <property type="entry name" value="Spermadhesin, CUB domain"/>
    <property type="match status" value="1"/>
</dbReference>
<evidence type="ECO:0000256" key="1">
    <source>
        <dbReference type="ARBA" id="ARBA00023157"/>
    </source>
</evidence>
<dbReference type="Pfam" id="PF13585">
    <property type="entry name" value="CHU_C"/>
    <property type="match status" value="1"/>
</dbReference>
<accession>A0ABM7S235</accession>
<feature type="domain" description="Fibronectin type-III" evidence="2">
    <location>
        <begin position="179"/>
        <end position="269"/>
    </location>
</feature>
<dbReference type="CDD" id="cd00041">
    <property type="entry name" value="CUB"/>
    <property type="match status" value="1"/>
</dbReference>
<dbReference type="InterPro" id="IPR036415">
    <property type="entry name" value="Lamin_tail_dom_sf"/>
</dbReference>
<dbReference type="InterPro" id="IPR026341">
    <property type="entry name" value="T9SS_type_B"/>
</dbReference>
<feature type="domain" description="LTD" evidence="3">
    <location>
        <begin position="1470"/>
        <end position="1616"/>
    </location>
</feature>
<dbReference type="InterPro" id="IPR035914">
    <property type="entry name" value="Sperma_CUB_dom_sf"/>
</dbReference>
<dbReference type="Pfam" id="PF00041">
    <property type="entry name" value="fn3"/>
    <property type="match status" value="2"/>
</dbReference>
<evidence type="ECO:0000313" key="5">
    <source>
        <dbReference type="Proteomes" id="UP000825258"/>
    </source>
</evidence>
<dbReference type="Gene3D" id="2.60.120.200">
    <property type="match status" value="1"/>
</dbReference>
<dbReference type="Pfam" id="PF00932">
    <property type="entry name" value="LTD"/>
    <property type="match status" value="1"/>
</dbReference>